<dbReference type="Proteomes" id="UP000593579">
    <property type="component" value="Unassembled WGS sequence"/>
</dbReference>
<dbReference type="AlphaFoldDB" id="A0A7J9CN37"/>
<keyword evidence="3" id="KW-1185">Reference proteome</keyword>
<evidence type="ECO:0000313" key="2">
    <source>
        <dbReference type="EMBL" id="MBA0749882.1"/>
    </source>
</evidence>
<gene>
    <name evidence="2" type="ORF">Gogos_003759</name>
</gene>
<evidence type="ECO:0000256" key="1">
    <source>
        <dbReference type="SAM" id="Coils"/>
    </source>
</evidence>
<feature type="coiled-coil region" evidence="1">
    <location>
        <begin position="4"/>
        <end position="61"/>
    </location>
</feature>
<keyword evidence="1" id="KW-0175">Coiled coil</keyword>
<dbReference type="OrthoDB" id="850716at2759"/>
<accession>A0A7J9CN37</accession>
<sequence>MWARKSLREMLSAVEERMSKLEEYGGSKRRDSVQELLDSQRKKLTERNDVLEAMVKVLKEEIMATTMTLSIRIEELEGELTLCRAADKVCIRCGQFFVENGKLFLSKGITDDTVKVNTTSMFIIDIALLWWRDRTTDKMQWITQWGTVGEYVREFMKFMLQVSDVAEKEALLAFQNGLKPWVR</sequence>
<dbReference type="EMBL" id="JABEZY010000011">
    <property type="protein sequence ID" value="MBA0749882.1"/>
    <property type="molecule type" value="Genomic_DNA"/>
</dbReference>
<name>A0A7J9CN37_GOSGO</name>
<organism evidence="2 3">
    <name type="scientific">Gossypium gossypioides</name>
    <name type="common">Mexican cotton</name>
    <name type="synonym">Selera gossypioides</name>
    <dbReference type="NCBI Taxonomy" id="34282"/>
    <lineage>
        <taxon>Eukaryota</taxon>
        <taxon>Viridiplantae</taxon>
        <taxon>Streptophyta</taxon>
        <taxon>Embryophyta</taxon>
        <taxon>Tracheophyta</taxon>
        <taxon>Spermatophyta</taxon>
        <taxon>Magnoliopsida</taxon>
        <taxon>eudicotyledons</taxon>
        <taxon>Gunneridae</taxon>
        <taxon>Pentapetalae</taxon>
        <taxon>rosids</taxon>
        <taxon>malvids</taxon>
        <taxon>Malvales</taxon>
        <taxon>Malvaceae</taxon>
        <taxon>Malvoideae</taxon>
        <taxon>Gossypium</taxon>
    </lineage>
</organism>
<comment type="caution">
    <text evidence="2">The sequence shown here is derived from an EMBL/GenBank/DDBJ whole genome shotgun (WGS) entry which is preliminary data.</text>
</comment>
<evidence type="ECO:0000313" key="3">
    <source>
        <dbReference type="Proteomes" id="UP000593579"/>
    </source>
</evidence>
<protein>
    <recommendedName>
        <fullName evidence="4">Retrotransposon gag domain-containing protein</fullName>
    </recommendedName>
</protein>
<evidence type="ECO:0008006" key="4">
    <source>
        <dbReference type="Google" id="ProtNLM"/>
    </source>
</evidence>
<proteinExistence type="predicted"/>
<reference evidence="2 3" key="1">
    <citation type="journal article" date="2019" name="Genome Biol. Evol.">
        <title>Insights into the evolution of the New World diploid cottons (Gossypium, subgenus Houzingenia) based on genome sequencing.</title>
        <authorList>
            <person name="Grover C.E."/>
            <person name="Arick M.A. 2nd"/>
            <person name="Thrash A."/>
            <person name="Conover J.L."/>
            <person name="Sanders W.S."/>
            <person name="Peterson D.G."/>
            <person name="Frelichowski J.E."/>
            <person name="Scheffler J.A."/>
            <person name="Scheffler B.E."/>
            <person name="Wendel J.F."/>
        </authorList>
    </citation>
    <scope>NUCLEOTIDE SEQUENCE [LARGE SCALE GENOMIC DNA]</scope>
    <source>
        <strain evidence="2">5</strain>
        <tissue evidence="2">Leaf</tissue>
    </source>
</reference>